<gene>
    <name evidence="4" type="ORF">SAMN05414137_102189</name>
</gene>
<dbReference type="Proteomes" id="UP000183015">
    <property type="component" value="Unassembled WGS sequence"/>
</dbReference>
<sequence length="211" mass="20401">MKTLLITGAALTIGTLALTAGPAFAASVPSGGVVSVTSAKDASGPIFGGSDVHLSGTCPVDAVKVNGITSPFFAGGHATLGKTDPQAFTGTATVLPDIPAGSHGVTVSCTDKSGRTESFSGSFTVSPTTTPTQPTKPTTPATPTHPSNPSTPSSPSTPSGSGTVPSGAPDTGVSSGGGNGYVLPTVLIGTGVLAGGTVFGIWKARHQGADK</sequence>
<feature type="chain" id="PRO_5010281976" evidence="3">
    <location>
        <begin position="26"/>
        <end position="211"/>
    </location>
</feature>
<dbReference type="EMBL" id="FOAZ01000002">
    <property type="protein sequence ID" value="SEK48928.1"/>
    <property type="molecule type" value="Genomic_DNA"/>
</dbReference>
<evidence type="ECO:0000256" key="3">
    <source>
        <dbReference type="SAM" id="SignalP"/>
    </source>
</evidence>
<dbReference type="OrthoDB" id="3855599at2"/>
<feature type="region of interest" description="Disordered" evidence="1">
    <location>
        <begin position="100"/>
        <end position="176"/>
    </location>
</feature>
<name>A0A1H7HFF5_STRJI</name>
<keyword evidence="2" id="KW-1133">Transmembrane helix</keyword>
<keyword evidence="2" id="KW-0472">Membrane</keyword>
<organism evidence="4 5">
    <name type="scientific">Streptacidiphilus jiangxiensis</name>
    <dbReference type="NCBI Taxonomy" id="235985"/>
    <lineage>
        <taxon>Bacteria</taxon>
        <taxon>Bacillati</taxon>
        <taxon>Actinomycetota</taxon>
        <taxon>Actinomycetes</taxon>
        <taxon>Kitasatosporales</taxon>
        <taxon>Streptomycetaceae</taxon>
        <taxon>Streptacidiphilus</taxon>
    </lineage>
</organism>
<feature type="transmembrane region" description="Helical" evidence="2">
    <location>
        <begin position="181"/>
        <end position="202"/>
    </location>
</feature>
<dbReference type="eggNOG" id="ENOG5031J88">
    <property type="taxonomic scope" value="Bacteria"/>
</dbReference>
<dbReference type="STRING" id="235985.SAMN05414137_102189"/>
<dbReference type="RefSeq" id="WP_042448542.1">
    <property type="nucleotide sequence ID" value="NZ_BBPN01000014.1"/>
</dbReference>
<feature type="compositionally biased region" description="Low complexity" evidence="1">
    <location>
        <begin position="118"/>
        <end position="169"/>
    </location>
</feature>
<proteinExistence type="predicted"/>
<evidence type="ECO:0000256" key="1">
    <source>
        <dbReference type="SAM" id="MobiDB-lite"/>
    </source>
</evidence>
<evidence type="ECO:0000256" key="2">
    <source>
        <dbReference type="SAM" id="Phobius"/>
    </source>
</evidence>
<keyword evidence="2" id="KW-0812">Transmembrane</keyword>
<accession>A0A1H7HFF5</accession>
<evidence type="ECO:0000313" key="4">
    <source>
        <dbReference type="EMBL" id="SEK48928.1"/>
    </source>
</evidence>
<feature type="signal peptide" evidence="3">
    <location>
        <begin position="1"/>
        <end position="25"/>
    </location>
</feature>
<reference evidence="5" key="1">
    <citation type="submission" date="2016-10" db="EMBL/GenBank/DDBJ databases">
        <authorList>
            <person name="Varghese N."/>
        </authorList>
    </citation>
    <scope>NUCLEOTIDE SEQUENCE [LARGE SCALE GENOMIC DNA]</scope>
    <source>
        <strain evidence="5">DSM 45096 / BCRC 16803 / CGMCC 4.1857 / CIP 109030 / JCM 12277 / KCTC 19219 / NBRC 100920 / 33214</strain>
    </source>
</reference>
<evidence type="ECO:0000313" key="5">
    <source>
        <dbReference type="Proteomes" id="UP000183015"/>
    </source>
</evidence>
<protein>
    <submittedName>
        <fullName evidence="4">Uncharacterized protein</fullName>
    </submittedName>
</protein>
<keyword evidence="3" id="KW-0732">Signal</keyword>
<dbReference type="AlphaFoldDB" id="A0A1H7HFF5"/>
<keyword evidence="5" id="KW-1185">Reference proteome</keyword>